<accession>A0A0P6X7Q4</accession>
<evidence type="ECO:0000313" key="1">
    <source>
        <dbReference type="EMBL" id="KPL79057.1"/>
    </source>
</evidence>
<protein>
    <submittedName>
        <fullName evidence="1">Uncharacterized protein</fullName>
    </submittedName>
</protein>
<evidence type="ECO:0000313" key="2">
    <source>
        <dbReference type="Proteomes" id="UP000050417"/>
    </source>
</evidence>
<reference evidence="1 2" key="1">
    <citation type="submission" date="2015-07" db="EMBL/GenBank/DDBJ databases">
        <title>Genome sequence of Ornatilinea apprima DSM 23815.</title>
        <authorList>
            <person name="Hemp J."/>
            <person name="Ward L.M."/>
            <person name="Pace L.A."/>
            <person name="Fischer W.W."/>
        </authorList>
    </citation>
    <scope>NUCLEOTIDE SEQUENCE [LARGE SCALE GENOMIC DNA]</scope>
    <source>
        <strain evidence="1 2">P3M-1</strain>
    </source>
</reference>
<sequence>MFIKFIFLKTRQFMSILMVLYEDSRQSSRVVAGARLIIPRLETPACPDRGLNSKGGLCGWAAFLLSAPQTDPCWKMSR</sequence>
<dbReference type="AlphaFoldDB" id="A0A0P6X7Q4"/>
<comment type="caution">
    <text evidence="1">The sequence shown here is derived from an EMBL/GenBank/DDBJ whole genome shotgun (WGS) entry which is preliminary data.</text>
</comment>
<name>A0A0P6X7Q4_9CHLR</name>
<dbReference type="STRING" id="1134406.ADN00_04020"/>
<organism evidence="1 2">
    <name type="scientific">Ornatilinea apprima</name>
    <dbReference type="NCBI Taxonomy" id="1134406"/>
    <lineage>
        <taxon>Bacteria</taxon>
        <taxon>Bacillati</taxon>
        <taxon>Chloroflexota</taxon>
        <taxon>Anaerolineae</taxon>
        <taxon>Anaerolineales</taxon>
        <taxon>Anaerolineaceae</taxon>
        <taxon>Ornatilinea</taxon>
    </lineage>
</organism>
<gene>
    <name evidence="1" type="ORF">ADN00_04020</name>
</gene>
<dbReference type="EMBL" id="LGCL01000015">
    <property type="protein sequence ID" value="KPL79057.1"/>
    <property type="molecule type" value="Genomic_DNA"/>
</dbReference>
<dbReference type="Proteomes" id="UP000050417">
    <property type="component" value="Unassembled WGS sequence"/>
</dbReference>
<proteinExistence type="predicted"/>
<keyword evidence="2" id="KW-1185">Reference proteome</keyword>